<feature type="compositionally biased region" description="Polar residues" evidence="6">
    <location>
        <begin position="24"/>
        <end position="35"/>
    </location>
</feature>
<proteinExistence type="predicted"/>
<feature type="transmembrane region" description="Helical" evidence="7">
    <location>
        <begin position="232"/>
        <end position="250"/>
    </location>
</feature>
<dbReference type="AlphaFoldDB" id="A0A9P6CXN9"/>
<sequence length="646" mass="71369">MITPVGDSSDDPTSQIPWPAARTRQPQSIEPSSGPSARRAPNSENGGVRSSSPTGRRRLSTWDLITLSISMAGAQIAWTVELGYGTPFLLSLGLTEHLTSLVWLAGPISGLVAQPVIGALSDASSSKYRRRFWIFISTIALVLSTFTLAYCRELAAFSVDLFGVGGGDWTERRNKLVAWTAIGFAIVSFYILDFALNGLQASLRNLLLDIAPPGQLSAGNAWHGRMTNAGNIIGFGFGFLPLGNLPIIRLIGGDQFRKFCIICIIILVATVWITCANHQEEERPQVQRREGGKMRDALDNIIKAITTLPRPIRRVCYVQLFAFMGWFPFLFYSTTYMGQIMAYEQGKEPDAELATRKGEFAMLIYSIVGVVAGTLLPHFASRDLRLMTYKSDVTEDAEISRLRATVRQWRVDAARQGRALKLPVMPFLLRNIWTGALLLFSFLTFSTFFISTSNQATVFISMVGICWAVAMWVPFAIIMELLKEPPPPARPVKDTRRPAHARNISTPSHGRPSFSEGGERRPLLRRRSFDDFDNQAEEEMPVTPLPGGTILGIHNLAIVMPQFIVALASSAIFRVVDGDQPTTLQLLAEIPNTYFGKNGVAWVLRFGGLCTLIGAVFARMVPPTPTEKAMRRRLGEMKLLGEETNP</sequence>
<protein>
    <submittedName>
        <fullName evidence="8">MFS general substrate transporter</fullName>
    </submittedName>
</protein>
<feature type="transmembrane region" description="Helical" evidence="7">
    <location>
        <begin position="360"/>
        <end position="380"/>
    </location>
</feature>
<feature type="compositionally biased region" description="Polar residues" evidence="6">
    <location>
        <begin position="42"/>
        <end position="54"/>
    </location>
</feature>
<evidence type="ECO:0000313" key="8">
    <source>
        <dbReference type="EMBL" id="KAF9476484.1"/>
    </source>
</evidence>
<dbReference type="InterPro" id="IPR036259">
    <property type="entry name" value="MFS_trans_sf"/>
</dbReference>
<evidence type="ECO:0000256" key="5">
    <source>
        <dbReference type="ARBA" id="ARBA00023136"/>
    </source>
</evidence>
<feature type="transmembrane region" description="Helical" evidence="7">
    <location>
        <begin position="100"/>
        <end position="120"/>
    </location>
</feature>
<evidence type="ECO:0000256" key="3">
    <source>
        <dbReference type="ARBA" id="ARBA00022692"/>
    </source>
</evidence>
<organism evidence="8 9">
    <name type="scientific">Pholiota conissans</name>
    <dbReference type="NCBI Taxonomy" id="109636"/>
    <lineage>
        <taxon>Eukaryota</taxon>
        <taxon>Fungi</taxon>
        <taxon>Dikarya</taxon>
        <taxon>Basidiomycota</taxon>
        <taxon>Agaricomycotina</taxon>
        <taxon>Agaricomycetes</taxon>
        <taxon>Agaricomycetidae</taxon>
        <taxon>Agaricales</taxon>
        <taxon>Agaricineae</taxon>
        <taxon>Strophariaceae</taxon>
        <taxon>Pholiota</taxon>
    </lineage>
</organism>
<evidence type="ECO:0000256" key="1">
    <source>
        <dbReference type="ARBA" id="ARBA00004141"/>
    </source>
</evidence>
<name>A0A9P6CXN9_9AGAR</name>
<gene>
    <name evidence="8" type="ORF">BDN70DRAFT_882306</name>
</gene>
<dbReference type="OrthoDB" id="28755at2759"/>
<comment type="caution">
    <text evidence="8">The sequence shown here is derived from an EMBL/GenBank/DDBJ whole genome shotgun (WGS) entry which is preliminary data.</text>
</comment>
<dbReference type="GO" id="GO:0005886">
    <property type="term" value="C:plasma membrane"/>
    <property type="evidence" value="ECO:0007669"/>
    <property type="project" value="TreeGrafter"/>
</dbReference>
<dbReference type="Proteomes" id="UP000807469">
    <property type="component" value="Unassembled WGS sequence"/>
</dbReference>
<evidence type="ECO:0000313" key="9">
    <source>
        <dbReference type="Proteomes" id="UP000807469"/>
    </source>
</evidence>
<dbReference type="GO" id="GO:0008506">
    <property type="term" value="F:sucrose:proton symporter activity"/>
    <property type="evidence" value="ECO:0007669"/>
    <property type="project" value="TreeGrafter"/>
</dbReference>
<evidence type="ECO:0000256" key="7">
    <source>
        <dbReference type="SAM" id="Phobius"/>
    </source>
</evidence>
<feature type="transmembrane region" description="Helical" evidence="7">
    <location>
        <begin position="320"/>
        <end position="340"/>
    </location>
</feature>
<feature type="transmembrane region" description="Helical" evidence="7">
    <location>
        <begin position="132"/>
        <end position="150"/>
    </location>
</feature>
<keyword evidence="2" id="KW-0813">Transport</keyword>
<dbReference type="EMBL" id="MU155292">
    <property type="protein sequence ID" value="KAF9476484.1"/>
    <property type="molecule type" value="Genomic_DNA"/>
</dbReference>
<feature type="transmembrane region" description="Helical" evidence="7">
    <location>
        <begin position="428"/>
        <end position="450"/>
    </location>
</feature>
<accession>A0A9P6CXN9</accession>
<dbReference type="PANTHER" id="PTHR19432">
    <property type="entry name" value="SUGAR TRANSPORTER"/>
    <property type="match status" value="1"/>
</dbReference>
<feature type="transmembrane region" description="Helical" evidence="7">
    <location>
        <begin position="556"/>
        <end position="576"/>
    </location>
</feature>
<dbReference type="SUPFAM" id="SSF103473">
    <property type="entry name" value="MFS general substrate transporter"/>
    <property type="match status" value="1"/>
</dbReference>
<dbReference type="PANTHER" id="PTHR19432:SF35">
    <property type="entry name" value="SOLUTE CARRIER FAMILY 45 MEMBER 3 ISOFORM X1"/>
    <property type="match status" value="1"/>
</dbReference>
<feature type="region of interest" description="Disordered" evidence="6">
    <location>
        <begin position="487"/>
        <end position="519"/>
    </location>
</feature>
<keyword evidence="9" id="KW-1185">Reference proteome</keyword>
<reference evidence="8" key="1">
    <citation type="submission" date="2020-11" db="EMBL/GenBank/DDBJ databases">
        <authorList>
            <consortium name="DOE Joint Genome Institute"/>
            <person name="Ahrendt S."/>
            <person name="Riley R."/>
            <person name="Andreopoulos W."/>
            <person name="Labutti K."/>
            <person name="Pangilinan J."/>
            <person name="Ruiz-Duenas F.J."/>
            <person name="Barrasa J.M."/>
            <person name="Sanchez-Garcia M."/>
            <person name="Camarero S."/>
            <person name="Miyauchi S."/>
            <person name="Serrano A."/>
            <person name="Linde D."/>
            <person name="Babiker R."/>
            <person name="Drula E."/>
            <person name="Ayuso-Fernandez I."/>
            <person name="Pacheco R."/>
            <person name="Padilla G."/>
            <person name="Ferreira P."/>
            <person name="Barriuso J."/>
            <person name="Kellner H."/>
            <person name="Castanera R."/>
            <person name="Alfaro M."/>
            <person name="Ramirez L."/>
            <person name="Pisabarro A.G."/>
            <person name="Kuo A."/>
            <person name="Tritt A."/>
            <person name="Lipzen A."/>
            <person name="He G."/>
            <person name="Yan M."/>
            <person name="Ng V."/>
            <person name="Cullen D."/>
            <person name="Martin F."/>
            <person name="Rosso M.-N."/>
            <person name="Henrissat B."/>
            <person name="Hibbett D."/>
            <person name="Martinez A.T."/>
            <person name="Grigoriev I.V."/>
        </authorList>
    </citation>
    <scope>NUCLEOTIDE SEQUENCE</scope>
    <source>
        <strain evidence="8">CIRM-BRFM 674</strain>
    </source>
</reference>
<keyword evidence="5 7" id="KW-0472">Membrane</keyword>
<dbReference type="Gene3D" id="1.20.1250.20">
    <property type="entry name" value="MFS general substrate transporter like domains"/>
    <property type="match status" value="1"/>
</dbReference>
<feature type="transmembrane region" description="Helical" evidence="7">
    <location>
        <begin position="256"/>
        <end position="275"/>
    </location>
</feature>
<feature type="region of interest" description="Disordered" evidence="6">
    <location>
        <begin position="1"/>
        <end position="56"/>
    </location>
</feature>
<comment type="subcellular location">
    <subcellularLocation>
        <location evidence="1">Membrane</location>
        <topology evidence="1">Multi-pass membrane protein</topology>
    </subcellularLocation>
</comment>
<evidence type="ECO:0000256" key="2">
    <source>
        <dbReference type="ARBA" id="ARBA00022448"/>
    </source>
</evidence>
<feature type="transmembrane region" description="Helical" evidence="7">
    <location>
        <begin position="602"/>
        <end position="622"/>
    </location>
</feature>
<feature type="transmembrane region" description="Helical" evidence="7">
    <location>
        <begin position="456"/>
        <end position="482"/>
    </location>
</feature>
<evidence type="ECO:0000256" key="4">
    <source>
        <dbReference type="ARBA" id="ARBA00022989"/>
    </source>
</evidence>
<keyword evidence="3 7" id="KW-0812">Transmembrane</keyword>
<evidence type="ECO:0000256" key="6">
    <source>
        <dbReference type="SAM" id="MobiDB-lite"/>
    </source>
</evidence>
<keyword evidence="4 7" id="KW-1133">Transmembrane helix</keyword>
<feature type="transmembrane region" description="Helical" evidence="7">
    <location>
        <begin position="59"/>
        <end position="80"/>
    </location>
</feature>
<feature type="transmembrane region" description="Helical" evidence="7">
    <location>
        <begin position="176"/>
        <end position="196"/>
    </location>
</feature>